<keyword evidence="2" id="KW-0371">Homeobox</keyword>
<dbReference type="Gene3D" id="1.10.260.40">
    <property type="entry name" value="lambda repressor-like DNA-binding domains"/>
    <property type="match status" value="1"/>
</dbReference>
<reference evidence="6 7" key="1">
    <citation type="submission" date="2017-03" db="EMBL/GenBank/DDBJ databases">
        <title>Genome Survey of Euroglyphus maynei.</title>
        <authorList>
            <person name="Arlian L.G."/>
            <person name="Morgan M.S."/>
            <person name="Rider S.D."/>
        </authorList>
    </citation>
    <scope>NUCLEOTIDE SEQUENCE [LARGE SCALE GENOMIC DNA]</scope>
    <source>
        <strain evidence="6">Arlian Lab</strain>
        <tissue evidence="6">Whole body</tissue>
    </source>
</reference>
<gene>
    <name evidence="6" type="ORF">BLA29_013724</name>
</gene>
<evidence type="ECO:0000256" key="3">
    <source>
        <dbReference type="ARBA" id="ARBA00023242"/>
    </source>
</evidence>
<evidence type="ECO:0000259" key="5">
    <source>
        <dbReference type="PROSITE" id="PS51179"/>
    </source>
</evidence>
<dbReference type="GO" id="GO:0000981">
    <property type="term" value="F:DNA-binding transcription factor activity, RNA polymerase II-specific"/>
    <property type="evidence" value="ECO:0007669"/>
    <property type="project" value="TreeGrafter"/>
</dbReference>
<sequence length="83" mass="9322">MPSAILMNNNNNNNQHSVGQQQQRANNTNNNTGTSSNNNASGNSELNPDEMTDLEELEQFAKTFKQRRIKLGKSHTTNTYQLI</sequence>
<feature type="domain" description="POU-specific" evidence="5">
    <location>
        <begin position="49"/>
        <end position="83"/>
    </location>
</feature>
<dbReference type="InterPro" id="IPR050255">
    <property type="entry name" value="POU_domain_TF"/>
</dbReference>
<organism evidence="6 7">
    <name type="scientific">Euroglyphus maynei</name>
    <name type="common">Mayne's house dust mite</name>
    <dbReference type="NCBI Taxonomy" id="6958"/>
    <lineage>
        <taxon>Eukaryota</taxon>
        <taxon>Metazoa</taxon>
        <taxon>Ecdysozoa</taxon>
        <taxon>Arthropoda</taxon>
        <taxon>Chelicerata</taxon>
        <taxon>Arachnida</taxon>
        <taxon>Acari</taxon>
        <taxon>Acariformes</taxon>
        <taxon>Sarcoptiformes</taxon>
        <taxon>Astigmata</taxon>
        <taxon>Psoroptidia</taxon>
        <taxon>Analgoidea</taxon>
        <taxon>Pyroglyphidae</taxon>
        <taxon>Pyroglyphinae</taxon>
        <taxon>Euroglyphus</taxon>
    </lineage>
</organism>
<evidence type="ECO:0000256" key="2">
    <source>
        <dbReference type="ARBA" id="ARBA00023155"/>
    </source>
</evidence>
<dbReference type="PANTHER" id="PTHR11636:SF76">
    <property type="entry name" value="PROTEIN NUBBIN"/>
    <property type="match status" value="1"/>
</dbReference>
<keyword evidence="1" id="KW-0238">DNA-binding</keyword>
<dbReference type="PANTHER" id="PTHR11636">
    <property type="entry name" value="POU DOMAIN"/>
    <property type="match status" value="1"/>
</dbReference>
<dbReference type="AlphaFoldDB" id="A0A1Y3ARP1"/>
<feature type="compositionally biased region" description="Polar residues" evidence="4">
    <location>
        <begin position="15"/>
        <end position="24"/>
    </location>
</feature>
<comment type="caution">
    <text evidence="6">The sequence shown here is derived from an EMBL/GenBank/DDBJ whole genome shotgun (WGS) entry which is preliminary data.</text>
</comment>
<proteinExistence type="predicted"/>
<evidence type="ECO:0000313" key="7">
    <source>
        <dbReference type="Proteomes" id="UP000194236"/>
    </source>
</evidence>
<feature type="region of interest" description="Disordered" evidence="4">
    <location>
        <begin position="1"/>
        <end position="53"/>
    </location>
</feature>
<evidence type="ECO:0000313" key="6">
    <source>
        <dbReference type="EMBL" id="OTF69855.1"/>
    </source>
</evidence>
<dbReference type="InterPro" id="IPR000327">
    <property type="entry name" value="POU_dom"/>
</dbReference>
<keyword evidence="7" id="KW-1185">Reference proteome</keyword>
<dbReference type="OrthoDB" id="8300707at2759"/>
<feature type="compositionally biased region" description="Low complexity" evidence="4">
    <location>
        <begin position="25"/>
        <end position="44"/>
    </location>
</feature>
<accession>A0A1Y3ARP1</accession>
<evidence type="ECO:0000256" key="1">
    <source>
        <dbReference type="ARBA" id="ARBA00023125"/>
    </source>
</evidence>
<evidence type="ECO:0000256" key="4">
    <source>
        <dbReference type="SAM" id="MobiDB-lite"/>
    </source>
</evidence>
<keyword evidence="3" id="KW-0539">Nucleus</keyword>
<dbReference type="InterPro" id="IPR010982">
    <property type="entry name" value="Lambda_DNA-bd_dom_sf"/>
</dbReference>
<dbReference type="PROSITE" id="PS51179">
    <property type="entry name" value="POU_3"/>
    <property type="match status" value="1"/>
</dbReference>
<dbReference type="Pfam" id="PF00157">
    <property type="entry name" value="Pou"/>
    <property type="match status" value="1"/>
</dbReference>
<protein>
    <recommendedName>
        <fullName evidence="5">POU-specific domain-containing protein</fullName>
    </recommendedName>
</protein>
<dbReference type="GO" id="GO:0000978">
    <property type="term" value="F:RNA polymerase II cis-regulatory region sequence-specific DNA binding"/>
    <property type="evidence" value="ECO:0007669"/>
    <property type="project" value="TreeGrafter"/>
</dbReference>
<dbReference type="Proteomes" id="UP000194236">
    <property type="component" value="Unassembled WGS sequence"/>
</dbReference>
<dbReference type="EMBL" id="MUJZ01068531">
    <property type="protein sequence ID" value="OTF69855.1"/>
    <property type="molecule type" value="Genomic_DNA"/>
</dbReference>
<name>A0A1Y3ARP1_EURMA</name>